<dbReference type="SMART" id="SM00028">
    <property type="entry name" value="TPR"/>
    <property type="match status" value="2"/>
</dbReference>
<evidence type="ECO:0000256" key="8">
    <source>
        <dbReference type="PROSITE-ProRule" id="PRU00339"/>
    </source>
</evidence>
<dbReference type="PROSITE" id="PS50005">
    <property type="entry name" value="TPR"/>
    <property type="match status" value="1"/>
</dbReference>
<dbReference type="SUPFAM" id="SSF54534">
    <property type="entry name" value="FKBP-like"/>
    <property type="match status" value="3"/>
</dbReference>
<dbReference type="FunFam" id="1.25.40.10:FF:000008">
    <property type="entry name" value="Peptidylprolyl isomerase"/>
    <property type="match status" value="1"/>
</dbReference>
<evidence type="ECO:0000256" key="6">
    <source>
        <dbReference type="ARBA" id="ARBA00023235"/>
    </source>
</evidence>
<dbReference type="AlphaFoldDB" id="A0A8T0HW89"/>
<protein>
    <recommendedName>
        <fullName evidence="2 7">peptidylprolyl isomerase</fullName>
        <ecNumber evidence="2 7">5.2.1.8</ecNumber>
    </recommendedName>
</protein>
<dbReference type="Gene3D" id="1.25.40.10">
    <property type="entry name" value="Tetratricopeptide repeat domain"/>
    <property type="match status" value="1"/>
</dbReference>
<proteinExistence type="predicted"/>
<dbReference type="Gene3D" id="3.10.50.40">
    <property type="match status" value="3"/>
</dbReference>
<evidence type="ECO:0000256" key="1">
    <source>
        <dbReference type="ARBA" id="ARBA00000971"/>
    </source>
</evidence>
<sequence>MDPDDERLVTKEDKIEDVRPKSFRCEMHDKSGGEDGPPELKMKEVGVERKLLKNGGLTKTVVKHGTCKHPKSPLSGDEVTVHYTGTLPDGTVFDSTRDKEPFTFKLGVGQVIRGWDKGVKTMRKGEQAVFTVQPQYAYGKAGQPPGIPPDTPLRFDIELLSWCSVKDVCRDGGVMKKIVREGKSWETPKDSDEVKVNYEVKLEDGTLISKSPDDGVKFIVEEGWLCPAFKHAVKSMKIEEVVVLMVQPEYGFGIDGREAKDSEGPVPLNATLIVDLELVSWNSVEIVTDDKKVIKKITKKGESYEKPNGGSTVTIKYVGTLSDGAIFEKRGLHPEDPVTVTIDDDQVVPGLEETLATMKKGEVCIVMIPPEYGFENEEKQCHLALVPANSTLTYEVEMISFVKAKDSWDLDGPQKIAAAAKKKDQGNDLFKKGKLFFAARKYEKGGRHVEYESIFADGDEKNDARSLKMTLKLNEAACRLKLNSFPEVVDLTSKVLEIDSMNLKALFRRAQAYSAMMDLELAEQDLKKVLESDPNNRDAKLEQKKLNKKQVAHRKTEAKLYGNMFARLIKMEEKESKQADKGLANLPQVPALINPAEVSVQGYNQRVTVCPSHAGC</sequence>
<dbReference type="InterPro" id="IPR011990">
    <property type="entry name" value="TPR-like_helical_dom_sf"/>
</dbReference>
<dbReference type="PROSITE" id="PS50059">
    <property type="entry name" value="FKBP_PPIASE"/>
    <property type="match status" value="3"/>
</dbReference>
<evidence type="ECO:0000259" key="9">
    <source>
        <dbReference type="PROSITE" id="PS50059"/>
    </source>
</evidence>
<dbReference type="EMBL" id="CM026426">
    <property type="protein sequence ID" value="KAG0574688.1"/>
    <property type="molecule type" value="Genomic_DNA"/>
</dbReference>
<organism evidence="10 11">
    <name type="scientific">Ceratodon purpureus</name>
    <name type="common">Fire moss</name>
    <name type="synonym">Dicranum purpureum</name>
    <dbReference type="NCBI Taxonomy" id="3225"/>
    <lineage>
        <taxon>Eukaryota</taxon>
        <taxon>Viridiplantae</taxon>
        <taxon>Streptophyta</taxon>
        <taxon>Embryophyta</taxon>
        <taxon>Bryophyta</taxon>
        <taxon>Bryophytina</taxon>
        <taxon>Bryopsida</taxon>
        <taxon>Dicranidae</taxon>
        <taxon>Pseudoditrichales</taxon>
        <taxon>Ditrichaceae</taxon>
        <taxon>Ceratodon</taxon>
    </lineage>
</organism>
<dbReference type="InterPro" id="IPR001179">
    <property type="entry name" value="PPIase_FKBP_dom"/>
</dbReference>
<dbReference type="Proteomes" id="UP000822688">
    <property type="component" value="Chromosome V"/>
</dbReference>
<evidence type="ECO:0000313" key="11">
    <source>
        <dbReference type="Proteomes" id="UP000822688"/>
    </source>
</evidence>
<keyword evidence="4 8" id="KW-0802">TPR repeat</keyword>
<feature type="repeat" description="TPR" evidence="8">
    <location>
        <begin position="503"/>
        <end position="536"/>
    </location>
</feature>
<keyword evidence="5 7" id="KW-0697">Rotamase</keyword>
<dbReference type="PANTHER" id="PTHR46512:SF9">
    <property type="entry name" value="PEPTIDYLPROLYL ISOMERASE"/>
    <property type="match status" value="1"/>
</dbReference>
<comment type="caution">
    <text evidence="10">The sequence shown here is derived from an EMBL/GenBank/DDBJ whole genome shotgun (WGS) entry which is preliminary data.</text>
</comment>
<keyword evidence="11" id="KW-1185">Reference proteome</keyword>
<dbReference type="FunFam" id="3.10.50.40:FF:000006">
    <property type="entry name" value="Peptidyl-prolyl cis-trans isomerase"/>
    <property type="match status" value="1"/>
</dbReference>
<evidence type="ECO:0000256" key="2">
    <source>
        <dbReference type="ARBA" id="ARBA00013194"/>
    </source>
</evidence>
<comment type="catalytic activity">
    <reaction evidence="1 7">
        <text>[protein]-peptidylproline (omega=180) = [protein]-peptidylproline (omega=0)</text>
        <dbReference type="Rhea" id="RHEA:16237"/>
        <dbReference type="Rhea" id="RHEA-COMP:10747"/>
        <dbReference type="Rhea" id="RHEA-COMP:10748"/>
        <dbReference type="ChEBI" id="CHEBI:83833"/>
        <dbReference type="ChEBI" id="CHEBI:83834"/>
        <dbReference type="EC" id="5.2.1.8"/>
    </reaction>
</comment>
<reference evidence="10" key="1">
    <citation type="submission" date="2020-06" db="EMBL/GenBank/DDBJ databases">
        <title>WGS assembly of Ceratodon purpureus strain R40.</title>
        <authorList>
            <person name="Carey S.B."/>
            <person name="Jenkins J."/>
            <person name="Shu S."/>
            <person name="Lovell J.T."/>
            <person name="Sreedasyam A."/>
            <person name="Maumus F."/>
            <person name="Tiley G.P."/>
            <person name="Fernandez-Pozo N."/>
            <person name="Barry K."/>
            <person name="Chen C."/>
            <person name="Wang M."/>
            <person name="Lipzen A."/>
            <person name="Daum C."/>
            <person name="Saski C.A."/>
            <person name="Payton A.C."/>
            <person name="Mcbreen J.C."/>
            <person name="Conrad R.E."/>
            <person name="Kollar L.M."/>
            <person name="Olsson S."/>
            <person name="Huttunen S."/>
            <person name="Landis J.B."/>
            <person name="Wickett N.J."/>
            <person name="Johnson M.G."/>
            <person name="Rensing S.A."/>
            <person name="Grimwood J."/>
            <person name="Schmutz J."/>
            <person name="Mcdaniel S.F."/>
        </authorList>
    </citation>
    <scope>NUCLEOTIDE SEQUENCE</scope>
    <source>
        <strain evidence="10">R40</strain>
    </source>
</reference>
<dbReference type="PANTHER" id="PTHR46512">
    <property type="entry name" value="PEPTIDYLPROLYL ISOMERASE"/>
    <property type="match status" value="1"/>
</dbReference>
<dbReference type="SUPFAM" id="SSF48452">
    <property type="entry name" value="TPR-like"/>
    <property type="match status" value="1"/>
</dbReference>
<name>A0A8T0HW89_CERPU</name>
<dbReference type="EC" id="5.2.1.8" evidence="2 7"/>
<feature type="domain" description="PPIase FKBP-type" evidence="9">
    <location>
        <begin position="310"/>
        <end position="402"/>
    </location>
</feature>
<evidence type="ECO:0000256" key="7">
    <source>
        <dbReference type="PROSITE-ProRule" id="PRU00277"/>
    </source>
</evidence>
<dbReference type="InterPro" id="IPR019734">
    <property type="entry name" value="TPR_rpt"/>
</dbReference>
<gene>
    <name evidence="10" type="ORF">KC19_VG283100</name>
</gene>
<keyword evidence="3" id="KW-0677">Repeat</keyword>
<dbReference type="InterPro" id="IPR050754">
    <property type="entry name" value="FKBP4/5/8-like"/>
</dbReference>
<evidence type="ECO:0000256" key="5">
    <source>
        <dbReference type="ARBA" id="ARBA00023110"/>
    </source>
</evidence>
<dbReference type="InterPro" id="IPR046357">
    <property type="entry name" value="PPIase_dom_sf"/>
</dbReference>
<dbReference type="GO" id="GO:0003755">
    <property type="term" value="F:peptidyl-prolyl cis-trans isomerase activity"/>
    <property type="evidence" value="ECO:0007669"/>
    <property type="project" value="UniProtKB-KW"/>
</dbReference>
<feature type="domain" description="PPIase FKBP-type" evidence="9">
    <location>
        <begin position="191"/>
        <end position="282"/>
    </location>
</feature>
<keyword evidence="6 7" id="KW-0413">Isomerase</keyword>
<accession>A0A8T0HW89</accession>
<feature type="domain" description="PPIase FKBP-type" evidence="9">
    <location>
        <begin position="76"/>
        <end position="163"/>
    </location>
</feature>
<evidence type="ECO:0000256" key="4">
    <source>
        <dbReference type="ARBA" id="ARBA00022803"/>
    </source>
</evidence>
<dbReference type="FunFam" id="3.10.50.40:FF:000017">
    <property type="entry name" value="Peptidylprolyl isomerase"/>
    <property type="match status" value="1"/>
</dbReference>
<evidence type="ECO:0000313" key="10">
    <source>
        <dbReference type="EMBL" id="KAG0574688.1"/>
    </source>
</evidence>
<evidence type="ECO:0000256" key="3">
    <source>
        <dbReference type="ARBA" id="ARBA00022737"/>
    </source>
</evidence>
<dbReference type="Pfam" id="PF00254">
    <property type="entry name" value="FKBP_C"/>
    <property type="match status" value="3"/>
</dbReference>